<organism evidence="1 2">
    <name type="scientific">Sphingomonas glacialis</name>
    <dbReference type="NCBI Taxonomy" id="658225"/>
    <lineage>
        <taxon>Bacteria</taxon>
        <taxon>Pseudomonadati</taxon>
        <taxon>Pseudomonadota</taxon>
        <taxon>Alphaproteobacteria</taxon>
        <taxon>Sphingomonadales</taxon>
        <taxon>Sphingomonadaceae</taxon>
        <taxon>Sphingomonas</taxon>
    </lineage>
</organism>
<dbReference type="EMBL" id="BNAQ01000001">
    <property type="protein sequence ID" value="GHH06812.1"/>
    <property type="molecule type" value="Genomic_DNA"/>
</dbReference>
<comment type="caution">
    <text evidence="1">The sequence shown here is derived from an EMBL/GenBank/DDBJ whole genome shotgun (WGS) entry which is preliminary data.</text>
</comment>
<dbReference type="Proteomes" id="UP000652430">
    <property type="component" value="Unassembled WGS sequence"/>
</dbReference>
<dbReference type="SUPFAM" id="SSF53850">
    <property type="entry name" value="Periplasmic binding protein-like II"/>
    <property type="match status" value="1"/>
</dbReference>
<gene>
    <name evidence="1" type="ORF">GCM10008023_00140</name>
</gene>
<keyword evidence="2" id="KW-1185">Reference proteome</keyword>
<dbReference type="Gene3D" id="3.40.190.10">
    <property type="entry name" value="Periplasmic binding protein-like II"/>
    <property type="match status" value="1"/>
</dbReference>
<evidence type="ECO:0000313" key="1">
    <source>
        <dbReference type="EMBL" id="GHH06812.1"/>
    </source>
</evidence>
<proteinExistence type="predicted"/>
<protein>
    <submittedName>
        <fullName evidence="1">Uncharacterized protein</fullName>
    </submittedName>
</protein>
<sequence length="108" mass="11854">MLSGGVAGCADNPALAERRIRKADFLALDHVAVLLGTNVPAAFADRQLEEIGKVRQMGVTVPSFAAVLWMVVGTRRIALMHDGWPAQCGRACRSCWYPCPLFFPKWPK</sequence>
<accession>A0ABQ3L6L0</accession>
<name>A0ABQ3L6L0_9SPHN</name>
<reference evidence="2" key="1">
    <citation type="journal article" date="2019" name="Int. J. Syst. Evol. Microbiol.">
        <title>The Global Catalogue of Microorganisms (GCM) 10K type strain sequencing project: providing services to taxonomists for standard genome sequencing and annotation.</title>
        <authorList>
            <consortium name="The Broad Institute Genomics Platform"/>
            <consortium name="The Broad Institute Genome Sequencing Center for Infectious Disease"/>
            <person name="Wu L."/>
            <person name="Ma J."/>
        </authorList>
    </citation>
    <scope>NUCLEOTIDE SEQUENCE [LARGE SCALE GENOMIC DNA]</scope>
    <source>
        <strain evidence="2">CGMCC 1.8957</strain>
    </source>
</reference>
<evidence type="ECO:0000313" key="2">
    <source>
        <dbReference type="Proteomes" id="UP000652430"/>
    </source>
</evidence>